<evidence type="ECO:0000256" key="1">
    <source>
        <dbReference type="SAM" id="Phobius"/>
    </source>
</evidence>
<accession>A0A9Q0RSU0</accession>
<dbReference type="EMBL" id="JAPWDV010000001">
    <property type="protein sequence ID" value="KAJ6225174.1"/>
    <property type="molecule type" value="Genomic_DNA"/>
</dbReference>
<organism evidence="2 3">
    <name type="scientific">Blomia tropicalis</name>
    <name type="common">Mite</name>
    <dbReference type="NCBI Taxonomy" id="40697"/>
    <lineage>
        <taxon>Eukaryota</taxon>
        <taxon>Metazoa</taxon>
        <taxon>Ecdysozoa</taxon>
        <taxon>Arthropoda</taxon>
        <taxon>Chelicerata</taxon>
        <taxon>Arachnida</taxon>
        <taxon>Acari</taxon>
        <taxon>Acariformes</taxon>
        <taxon>Sarcoptiformes</taxon>
        <taxon>Astigmata</taxon>
        <taxon>Glycyphagoidea</taxon>
        <taxon>Echimyopodidae</taxon>
        <taxon>Blomia</taxon>
    </lineage>
</organism>
<keyword evidence="1" id="KW-0472">Membrane</keyword>
<comment type="caution">
    <text evidence="2">The sequence shown here is derived from an EMBL/GenBank/DDBJ whole genome shotgun (WGS) entry which is preliminary data.</text>
</comment>
<sequence>MFSLEVELLFIVSLFIIFSVIGCMRFLDDNDNNDEMFIVENNDRFMEGSMSRSQTNRISNRSSDVKVTIGKLKPLDTTRNQKSYVTAQSALKEQSAINYKSSNESLSKNISNSAKKTKRPKNNANRFKLLKTIKEKSSIKSDIASQTSGIKSTGSGYYMELMKQMRVKSVSQYGAPN</sequence>
<keyword evidence="1" id="KW-0812">Transmembrane</keyword>
<protein>
    <submittedName>
        <fullName evidence="2">Uncharacterized protein</fullName>
    </submittedName>
</protein>
<proteinExistence type="predicted"/>
<keyword evidence="3" id="KW-1185">Reference proteome</keyword>
<name>A0A9Q0RSU0_BLOTA</name>
<evidence type="ECO:0000313" key="2">
    <source>
        <dbReference type="EMBL" id="KAJ6225174.1"/>
    </source>
</evidence>
<evidence type="ECO:0000313" key="3">
    <source>
        <dbReference type="Proteomes" id="UP001142055"/>
    </source>
</evidence>
<dbReference type="Proteomes" id="UP001142055">
    <property type="component" value="Chromosome 1"/>
</dbReference>
<gene>
    <name evidence="2" type="ORF">RDWZM_003719</name>
</gene>
<keyword evidence="1" id="KW-1133">Transmembrane helix</keyword>
<reference evidence="2" key="1">
    <citation type="submission" date="2022-12" db="EMBL/GenBank/DDBJ databases">
        <title>Genome assemblies of Blomia tropicalis.</title>
        <authorList>
            <person name="Cui Y."/>
        </authorList>
    </citation>
    <scope>NUCLEOTIDE SEQUENCE</scope>
    <source>
        <tissue evidence="2">Adult mites</tissue>
    </source>
</reference>
<dbReference type="AlphaFoldDB" id="A0A9Q0RSU0"/>
<feature type="transmembrane region" description="Helical" evidence="1">
    <location>
        <begin position="6"/>
        <end position="27"/>
    </location>
</feature>